<comment type="caution">
    <text evidence="4">The sequence shown here is derived from an EMBL/GenBank/DDBJ whole genome shotgun (WGS) entry which is preliminary data.</text>
</comment>
<protein>
    <submittedName>
        <fullName evidence="4">Uncharacterized protein</fullName>
    </submittedName>
</protein>
<dbReference type="EMBL" id="QOKY01000202">
    <property type="protein sequence ID" value="RMZ52996.1"/>
    <property type="molecule type" value="Genomic_DNA"/>
</dbReference>
<evidence type="ECO:0000256" key="1">
    <source>
        <dbReference type="ARBA" id="ARBA00007558"/>
    </source>
</evidence>
<feature type="domain" description="Protein root UVB sensitive/RUS" evidence="2">
    <location>
        <begin position="125"/>
        <end position="359"/>
    </location>
</feature>
<dbReference type="AlphaFoldDB" id="A0A3M7KV50"/>
<evidence type="ECO:0000259" key="2">
    <source>
        <dbReference type="Pfam" id="PF04884"/>
    </source>
</evidence>
<dbReference type="InterPro" id="IPR054549">
    <property type="entry name" value="UVB_sens_RUS_dom"/>
</dbReference>
<organism evidence="4 5">
    <name type="scientific">Auxenochlorella protothecoides</name>
    <name type="common">Green microalga</name>
    <name type="synonym">Chlorella protothecoides</name>
    <dbReference type="NCBI Taxonomy" id="3075"/>
    <lineage>
        <taxon>Eukaryota</taxon>
        <taxon>Viridiplantae</taxon>
        <taxon>Chlorophyta</taxon>
        <taxon>core chlorophytes</taxon>
        <taxon>Trebouxiophyceae</taxon>
        <taxon>Chlorellales</taxon>
        <taxon>Chlorellaceae</taxon>
        <taxon>Auxenochlorella</taxon>
    </lineage>
</organism>
<feature type="domain" description="Root UVB sensitive protein C-terminal" evidence="3">
    <location>
        <begin position="362"/>
        <end position="491"/>
    </location>
</feature>
<dbReference type="Proteomes" id="UP000279271">
    <property type="component" value="Unassembled WGS sequence"/>
</dbReference>
<evidence type="ECO:0000313" key="5">
    <source>
        <dbReference type="Proteomes" id="UP000279271"/>
    </source>
</evidence>
<evidence type="ECO:0000259" key="3">
    <source>
        <dbReference type="Pfam" id="PF24160"/>
    </source>
</evidence>
<feature type="non-terminal residue" evidence="4">
    <location>
        <position position="1"/>
    </location>
</feature>
<dbReference type="PANTHER" id="PTHR12770:SF29">
    <property type="entry name" value="PROTEIN ROOT UVB SENSITIVE 4"/>
    <property type="match status" value="1"/>
</dbReference>
<reference evidence="5" key="1">
    <citation type="journal article" date="2018" name="Algal Res.">
        <title>Characterization of plant carbon substrate utilization by Auxenochlorella protothecoides.</title>
        <authorList>
            <person name="Vogler B.W."/>
            <person name="Starkenburg S.R."/>
            <person name="Sudasinghe N."/>
            <person name="Schambach J.Y."/>
            <person name="Rollin J.A."/>
            <person name="Pattathil S."/>
            <person name="Barry A.N."/>
        </authorList>
    </citation>
    <scope>NUCLEOTIDE SEQUENCE [LARGE SCALE GENOMIC DNA]</scope>
    <source>
        <strain evidence="5">UTEX 25</strain>
    </source>
</reference>
<sequence>PCTGPELDFVLADTPASLKTCLLGSISGAAIQHRETPEYTPVPIAVTIGTMDSVCRRRHAVFIRSYVPSITSLSTTASGGRRKRYVWTASGLSTVDADALVGGKGDSSPRSRVDVLLRHPFEWAKHEIRHAFFPHRDEVYPDYWTYAKWRAVHRFFSSMNSVFATQSLLQAVGIGAQRSLPAAATINWVLKDGLGRLGRLSVATQYGASFDADLKRFRFGTSILYCLALALEYATPLAPSAFLPLASLANVGKSVGLATYVATQPAFHKSFARGQNLADISAKSQGQQMVLDNLGLAVAVLLTHAVRASEPARSALPLVMFPLLVIGDLTSIYQEMRSIHLRSLNRERAEILAASWLDHAMILTPQQVSRAERLLFAPAIDCGPLPLEIGGLESCIRSSSELEALLGKEGRLRLAGPGSIHVALRSDASARDALQAVVQAALLRRRGAFRPAAEAGDCDVAAAAEQARVALAPFLSALEGEGWQTDSFLLSRGEKARYTMLLP</sequence>
<accession>A0A3M7KV50</accession>
<name>A0A3M7KV50_AUXPR</name>
<dbReference type="InterPro" id="IPR055412">
    <property type="entry name" value="UVB_sens_C"/>
</dbReference>
<comment type="similarity">
    <text evidence="1">Belongs to the RUS1 family.</text>
</comment>
<dbReference type="Pfam" id="PF04884">
    <property type="entry name" value="UVB_sens_prot"/>
    <property type="match status" value="1"/>
</dbReference>
<dbReference type="PANTHER" id="PTHR12770">
    <property type="entry name" value="RUS1 FAMILY PROTEIN C16ORF58"/>
    <property type="match status" value="1"/>
</dbReference>
<proteinExistence type="inferred from homology"/>
<dbReference type="InterPro" id="IPR006968">
    <property type="entry name" value="RUS_fam"/>
</dbReference>
<dbReference type="Pfam" id="PF24160">
    <property type="entry name" value="UVB_sens_C"/>
    <property type="match status" value="1"/>
</dbReference>
<gene>
    <name evidence="4" type="ORF">APUTEX25_001115</name>
</gene>
<evidence type="ECO:0000313" key="4">
    <source>
        <dbReference type="EMBL" id="RMZ52996.1"/>
    </source>
</evidence>